<sequence length="1318" mass="150692">MIGSSPQNTTEEIKFYYTSRALAQHSTKAHRQPTTVIFECYDCDATFKSRPQLLSHQCIKEFVDSDQARVPPLVDAAPSGTPIIDFAVMSTTKSFVCPRCVTARFTDITHLQDHHVKQHFQHLRPVWSCPRQCGYRDIEKRSITEHLKYSCNADEEVENEFAQEFCQGCDRLLPSSEMTSHLNQHQGLVQAMASNSWKLPFAGHDLDVLKDIIGLVGWDVNEIKQQLRQRRVWKHNNIIHTTVSTLRTRQQQQQQQQPSLSTNPNTNDVHHDTSANSTPYNTPRLDPFRDLQHPPSPSHSVIGIKRTMADRSPQPDHQGRSRRSTMHNTDSSSSSSAQSHTIAHSHQSSRHSNANVDYDHSHPTSATSTSASEAVRFLRDLELPPPPPSGRISPLMLNHEENRPTSTQSMVDESCDNEQPLYVAIEKATQIREQIDREWDQLFDNPLSPEPVQQDNDSPALSPSPLQHRSSSRQRSSSFNTALDQAIMDFDNQQSSASTHSRRRTRSVSPVISIPSSPSLGISHTHTPPPNDGNDTAMEVDEPITPWRPTQQIREYTSIETLMRTHQSRRYLQVPLFKDKHSRLCFQAAIDELVEQHLVQETDDCNTIANKNNTFHDALYTLIAEYTRPTPRSNNTGRLEENGMQSMDDEAAITDRLNNERHSLSAGERRRLLRQRTAIREGRAATSLFHRYRHRAKQTFDSMINPNNAQQSCPISPERLYTHFDTQYGSGSATTNSTSFTQRPASYTPCSLGDFSDDDVEDVLKRFNKNSSPGFDGIPYKIWYMFKGLHRWLTCIYHRCYQLAWMPDHWKMSRTILLYKKGDPHDPGNWRPIALQNSISKIYSAVIDRMLRRALTARIPHNQKGFMPTPGCIEHDFYIHAAIRKARRRNLPLYICSYDLRDAFGSVSHSHIRAALEYAGLDDESATKVMSMYDNISCYVHTDAGPTNTIHLSKGTKQGDPASPFIFTLCMLALTHRLNRLQPSSQQSYHNHLLLADDLTIISHDPESFRRLHRTVVDFMDEHQLNVNASKTCFSATIAHSNQQRRTDPRIELRYHNERIPRIDLKDSWKYLGNSVGQQRNAIWADFHRLHDHIKKQLAIVGSSGLRIFQKHHAIKTFILPQLEYYIRLNGLGPWQANRLGRTIRACIRKYLQLPSSTSLAVYHLPIDNGGLGFYEPMDWASSTQVVHILGLLNSQDPAVRHMIREEISTLLQQRYHRPDDTTIAFPTSSEDCTDQHILHYLQGHFEHLKKKRYKDTADPSANVPRCLQHVGCDVSLDQGINGSTFSLRQEENDNDNSGHNRRRRITAIGRLKRVCQA</sequence>
<feature type="compositionally biased region" description="Low complexity" evidence="1">
    <location>
        <begin position="507"/>
        <end position="519"/>
    </location>
</feature>
<feature type="domain" description="Reverse transcriptase" evidence="2">
    <location>
        <begin position="799"/>
        <end position="1076"/>
    </location>
</feature>
<dbReference type="SUPFAM" id="SSF56672">
    <property type="entry name" value="DNA/RNA polymerases"/>
    <property type="match status" value="1"/>
</dbReference>
<feature type="compositionally biased region" description="Low complexity" evidence="1">
    <location>
        <begin position="331"/>
        <end position="346"/>
    </location>
</feature>
<dbReference type="EMBL" id="LK023359">
    <property type="protein sequence ID" value="CDS12576.1"/>
    <property type="molecule type" value="Genomic_DNA"/>
</dbReference>
<feature type="compositionally biased region" description="Basic and acidic residues" evidence="1">
    <location>
        <begin position="307"/>
        <end position="319"/>
    </location>
</feature>
<feature type="compositionally biased region" description="Polar residues" evidence="1">
    <location>
        <begin position="258"/>
        <end position="267"/>
    </location>
</feature>
<accession>A0A077WY92</accession>
<feature type="region of interest" description="Disordered" evidence="1">
    <location>
        <begin position="492"/>
        <end position="537"/>
    </location>
</feature>
<protein>
    <recommendedName>
        <fullName evidence="2">Reverse transcriptase domain-containing protein</fullName>
    </recommendedName>
</protein>
<dbReference type="InterPro" id="IPR000477">
    <property type="entry name" value="RT_dom"/>
</dbReference>
<dbReference type="Pfam" id="PF00078">
    <property type="entry name" value="RVT_1"/>
    <property type="match status" value="1"/>
</dbReference>
<name>A0A077WY92_9FUNG</name>
<feature type="region of interest" description="Disordered" evidence="1">
    <location>
        <begin position="244"/>
        <end position="372"/>
    </location>
</feature>
<reference evidence="3" key="1">
    <citation type="journal article" date="2014" name="Genome Announc.">
        <title>De novo whole-genome sequence and genome annotation of Lichtheimia ramosa.</title>
        <authorList>
            <person name="Linde J."/>
            <person name="Schwartze V."/>
            <person name="Binder U."/>
            <person name="Lass-Florl C."/>
            <person name="Voigt K."/>
            <person name="Horn F."/>
        </authorList>
    </citation>
    <scope>NUCLEOTIDE SEQUENCE</scope>
    <source>
        <strain evidence="3">JMRC FSU:6197</strain>
    </source>
</reference>
<dbReference type="InterPro" id="IPR043502">
    <property type="entry name" value="DNA/RNA_pol_sf"/>
</dbReference>
<dbReference type="PROSITE" id="PS50878">
    <property type="entry name" value="RT_POL"/>
    <property type="match status" value="1"/>
</dbReference>
<feature type="compositionally biased region" description="Low complexity" evidence="1">
    <location>
        <begin position="461"/>
        <end position="478"/>
    </location>
</feature>
<evidence type="ECO:0000313" key="3">
    <source>
        <dbReference type="EMBL" id="CDS12576.1"/>
    </source>
</evidence>
<dbReference type="OrthoDB" id="2250689at2759"/>
<gene>
    <name evidence="3" type="ORF">LRAMOSA11496</name>
</gene>
<proteinExistence type="predicted"/>
<feature type="region of interest" description="Disordered" evidence="1">
    <location>
        <begin position="443"/>
        <end position="478"/>
    </location>
</feature>
<organism evidence="3">
    <name type="scientific">Lichtheimia ramosa</name>
    <dbReference type="NCBI Taxonomy" id="688394"/>
    <lineage>
        <taxon>Eukaryota</taxon>
        <taxon>Fungi</taxon>
        <taxon>Fungi incertae sedis</taxon>
        <taxon>Mucoromycota</taxon>
        <taxon>Mucoromycotina</taxon>
        <taxon>Mucoromycetes</taxon>
        <taxon>Mucorales</taxon>
        <taxon>Lichtheimiaceae</taxon>
        <taxon>Lichtheimia</taxon>
    </lineage>
</organism>
<dbReference type="PANTHER" id="PTHR19446">
    <property type="entry name" value="REVERSE TRANSCRIPTASES"/>
    <property type="match status" value="1"/>
</dbReference>
<evidence type="ECO:0000256" key="1">
    <source>
        <dbReference type="SAM" id="MobiDB-lite"/>
    </source>
</evidence>
<evidence type="ECO:0000259" key="2">
    <source>
        <dbReference type="PROSITE" id="PS50878"/>
    </source>
</evidence>
<dbReference type="CDD" id="cd01650">
    <property type="entry name" value="RT_nLTR_like"/>
    <property type="match status" value="1"/>
</dbReference>